<keyword evidence="2" id="KW-1185">Reference proteome</keyword>
<comment type="caution">
    <text evidence="1">The sequence shown here is derived from an EMBL/GenBank/DDBJ whole genome shotgun (WGS) entry which is preliminary data.</text>
</comment>
<evidence type="ECO:0000313" key="1">
    <source>
        <dbReference type="EMBL" id="MPC96895.1"/>
    </source>
</evidence>
<proteinExistence type="predicted"/>
<name>A0A5B7JQP0_PORTR</name>
<protein>
    <submittedName>
        <fullName evidence="1">Uncharacterized protein</fullName>
    </submittedName>
</protein>
<reference evidence="1 2" key="1">
    <citation type="submission" date="2019-05" db="EMBL/GenBank/DDBJ databases">
        <title>Another draft genome of Portunus trituberculatus and its Hox gene families provides insights of decapod evolution.</title>
        <authorList>
            <person name="Jeong J.-H."/>
            <person name="Song I."/>
            <person name="Kim S."/>
            <person name="Choi T."/>
            <person name="Kim D."/>
            <person name="Ryu S."/>
            <person name="Kim W."/>
        </authorList>
    </citation>
    <scope>NUCLEOTIDE SEQUENCE [LARGE SCALE GENOMIC DNA]</scope>
    <source>
        <tissue evidence="1">Muscle</tissue>
    </source>
</reference>
<dbReference type="AlphaFoldDB" id="A0A5B7JQP0"/>
<dbReference type="EMBL" id="VSRR010107776">
    <property type="protein sequence ID" value="MPC96895.1"/>
    <property type="molecule type" value="Genomic_DNA"/>
</dbReference>
<gene>
    <name evidence="1" type="ORF">E2C01_092175</name>
</gene>
<evidence type="ECO:0000313" key="2">
    <source>
        <dbReference type="Proteomes" id="UP000324222"/>
    </source>
</evidence>
<organism evidence="1 2">
    <name type="scientific">Portunus trituberculatus</name>
    <name type="common">Swimming crab</name>
    <name type="synonym">Neptunus trituberculatus</name>
    <dbReference type="NCBI Taxonomy" id="210409"/>
    <lineage>
        <taxon>Eukaryota</taxon>
        <taxon>Metazoa</taxon>
        <taxon>Ecdysozoa</taxon>
        <taxon>Arthropoda</taxon>
        <taxon>Crustacea</taxon>
        <taxon>Multicrustacea</taxon>
        <taxon>Malacostraca</taxon>
        <taxon>Eumalacostraca</taxon>
        <taxon>Eucarida</taxon>
        <taxon>Decapoda</taxon>
        <taxon>Pleocyemata</taxon>
        <taxon>Brachyura</taxon>
        <taxon>Eubrachyura</taxon>
        <taxon>Portunoidea</taxon>
        <taxon>Portunidae</taxon>
        <taxon>Portuninae</taxon>
        <taxon>Portunus</taxon>
    </lineage>
</organism>
<sequence length="63" mass="7049">MGKSTAILVVHPHAAQHHSTHTHLPYIPTFLPLLSLRYTSTLRSVTLEINTSKPSNISTFKQK</sequence>
<accession>A0A5B7JQP0</accession>
<dbReference type="Proteomes" id="UP000324222">
    <property type="component" value="Unassembled WGS sequence"/>
</dbReference>